<sequence>MLRIACRSRKSLSVRAIVQLPQTVSYPRLKQDPSHSTEKGTTMLAHLAEIRWLPVIAGTLVYAVLGGLYFMVLVPRQYLYVTGREHLPKEEQQVAGAIFILGPLLCSLVMVIADAWLIAALGVTTLGEGAGLGLAVGLGFLLPMTFTIAINPLFPRPILYGLLNAPYFVVANLIACLVLVAIP</sequence>
<evidence type="ECO:0000313" key="2">
    <source>
        <dbReference type="EMBL" id="PVE47157.1"/>
    </source>
</evidence>
<gene>
    <name evidence="2" type="ORF">DDE23_12985</name>
</gene>
<proteinExistence type="predicted"/>
<name>A0A2T7UR47_9RHOB</name>
<keyword evidence="1" id="KW-0812">Transmembrane</keyword>
<evidence type="ECO:0000256" key="1">
    <source>
        <dbReference type="SAM" id="Phobius"/>
    </source>
</evidence>
<dbReference type="Proteomes" id="UP000244810">
    <property type="component" value="Unassembled WGS sequence"/>
</dbReference>
<feature type="transmembrane region" description="Helical" evidence="1">
    <location>
        <begin position="160"/>
        <end position="182"/>
    </location>
</feature>
<feature type="transmembrane region" description="Helical" evidence="1">
    <location>
        <begin position="131"/>
        <end position="154"/>
    </location>
</feature>
<keyword evidence="3" id="KW-1185">Reference proteome</keyword>
<feature type="transmembrane region" description="Helical" evidence="1">
    <location>
        <begin position="94"/>
        <end position="119"/>
    </location>
</feature>
<comment type="caution">
    <text evidence="2">The sequence shown here is derived from an EMBL/GenBank/DDBJ whole genome shotgun (WGS) entry which is preliminary data.</text>
</comment>
<organism evidence="2 3">
    <name type="scientific">Pararhodobacter aggregans</name>
    <dbReference type="NCBI Taxonomy" id="404875"/>
    <lineage>
        <taxon>Bacteria</taxon>
        <taxon>Pseudomonadati</taxon>
        <taxon>Pseudomonadota</taxon>
        <taxon>Alphaproteobacteria</taxon>
        <taxon>Rhodobacterales</taxon>
        <taxon>Paracoccaceae</taxon>
        <taxon>Pararhodobacter</taxon>
    </lineage>
</organism>
<evidence type="ECO:0000313" key="3">
    <source>
        <dbReference type="Proteomes" id="UP000244810"/>
    </source>
</evidence>
<keyword evidence="1" id="KW-1133">Transmembrane helix</keyword>
<dbReference type="InterPro" id="IPR013879">
    <property type="entry name" value="DUF1761"/>
</dbReference>
<reference evidence="2 3" key="1">
    <citation type="journal article" date="2011" name="Syst. Appl. Microbiol.">
        <title>Defluviimonas denitrificans gen. nov., sp. nov., and Pararhodobacter aggregans gen. nov., sp. nov., non-phototrophic Rhodobacteraceae from the biofilter of a marine aquaculture.</title>
        <authorList>
            <person name="Foesel B.U."/>
            <person name="Drake H.L."/>
            <person name="Schramm A."/>
        </authorList>
    </citation>
    <scope>NUCLEOTIDE SEQUENCE [LARGE SCALE GENOMIC DNA]</scope>
    <source>
        <strain evidence="2 3">D1-19</strain>
    </source>
</reference>
<dbReference type="Pfam" id="PF08570">
    <property type="entry name" value="DUF1761"/>
    <property type="match status" value="1"/>
</dbReference>
<keyword evidence="1" id="KW-0472">Membrane</keyword>
<feature type="transmembrane region" description="Helical" evidence="1">
    <location>
        <begin position="52"/>
        <end position="74"/>
    </location>
</feature>
<accession>A0A2T7UR47</accession>
<protein>
    <submittedName>
        <fullName evidence="2">DUF1761 domain-containing protein</fullName>
    </submittedName>
</protein>
<dbReference type="AlphaFoldDB" id="A0A2T7UR47"/>
<dbReference type="EMBL" id="QDDR01000006">
    <property type="protein sequence ID" value="PVE47157.1"/>
    <property type="molecule type" value="Genomic_DNA"/>
</dbReference>